<accession>A0ABR1GHQ4</accession>
<reference evidence="3 4" key="1">
    <citation type="journal article" date="2025" name="Microbiol. Resour. Announc.">
        <title>Draft genome sequences for Neonectria magnoliae and Neonectria punicea, canker pathogens of Liriodendron tulipifera and Acer saccharum in West Virginia.</title>
        <authorList>
            <person name="Petronek H.M."/>
            <person name="Kasson M.T."/>
            <person name="Metheny A.M."/>
            <person name="Stauder C.M."/>
            <person name="Lovett B."/>
            <person name="Lynch S.C."/>
            <person name="Garnas J.R."/>
            <person name="Kasson L.R."/>
            <person name="Stajich J.E."/>
        </authorList>
    </citation>
    <scope>NUCLEOTIDE SEQUENCE [LARGE SCALE GENOMIC DNA]</scope>
    <source>
        <strain evidence="3 4">NRRL 64653</strain>
    </source>
</reference>
<comment type="caution">
    <text evidence="3">The sequence shown here is derived from an EMBL/GenBank/DDBJ whole genome shotgun (WGS) entry which is preliminary data.</text>
</comment>
<dbReference type="InterPro" id="IPR031353">
    <property type="entry name" value="NACHT_sigma"/>
</dbReference>
<evidence type="ECO:0000259" key="2">
    <source>
        <dbReference type="Pfam" id="PF17107"/>
    </source>
</evidence>
<evidence type="ECO:0000259" key="1">
    <source>
        <dbReference type="Pfam" id="PF17106"/>
    </source>
</evidence>
<dbReference type="InterPro" id="IPR031352">
    <property type="entry name" value="SesA"/>
</dbReference>
<proteinExistence type="predicted"/>
<evidence type="ECO:0000313" key="3">
    <source>
        <dbReference type="EMBL" id="KAK7397765.1"/>
    </source>
</evidence>
<dbReference type="Pfam" id="PF17106">
    <property type="entry name" value="NACHT_sigma"/>
    <property type="match status" value="1"/>
</dbReference>
<evidence type="ECO:0008006" key="5">
    <source>
        <dbReference type="Google" id="ProtNLM"/>
    </source>
</evidence>
<name>A0ABR1GHQ4_9HYPO</name>
<dbReference type="EMBL" id="JAZAVJ010000438">
    <property type="protein sequence ID" value="KAK7397765.1"/>
    <property type="molecule type" value="Genomic_DNA"/>
</dbReference>
<gene>
    <name evidence="3" type="ORF">QQX98_012866</name>
</gene>
<evidence type="ECO:0000313" key="4">
    <source>
        <dbReference type="Proteomes" id="UP001498476"/>
    </source>
</evidence>
<dbReference type="Pfam" id="PF17107">
    <property type="entry name" value="SesA"/>
    <property type="match status" value="1"/>
</dbReference>
<keyword evidence="4" id="KW-1185">Reference proteome</keyword>
<feature type="domain" description="NACHT-NTPase sigma" evidence="1">
    <location>
        <begin position="173"/>
        <end position="211"/>
    </location>
</feature>
<protein>
    <recommendedName>
        <fullName evidence="5">NACHT-NTPase and P-loop NTPases N-terminal domain-containing protein</fullName>
    </recommendedName>
</protein>
<organism evidence="3 4">
    <name type="scientific">Neonectria punicea</name>
    <dbReference type="NCBI Taxonomy" id="979145"/>
    <lineage>
        <taxon>Eukaryota</taxon>
        <taxon>Fungi</taxon>
        <taxon>Dikarya</taxon>
        <taxon>Ascomycota</taxon>
        <taxon>Pezizomycotina</taxon>
        <taxon>Sordariomycetes</taxon>
        <taxon>Hypocreomycetidae</taxon>
        <taxon>Hypocreales</taxon>
        <taxon>Nectriaceae</taxon>
        <taxon>Neonectria</taxon>
    </lineage>
</organism>
<dbReference type="Proteomes" id="UP001498476">
    <property type="component" value="Unassembled WGS sequence"/>
</dbReference>
<feature type="domain" description="NACHT-NTPase and P-loop NTPases N-terminal" evidence="2">
    <location>
        <begin position="9"/>
        <end position="135"/>
    </location>
</feature>
<sequence>MAAAVTNLISSTITTLDAATPHYNAVKDDRDLREAFHEAGRCLPLVRQVLQTANARLAERNLAGDPQSAQSAQSAMNSMKECNAKAMILENIFKAVAQDTSTSTFERYRSAARLGGQGWTVEDWMMRMMNDVCALAENDAIRAQMEDQVKGLCDAIERLSKMEPSVPRSGGTFTLTGPGDQFNAPDGTQNISTGSGNQFPGAAFSGSVQFG</sequence>